<dbReference type="Pfam" id="PF01266">
    <property type="entry name" value="DAO"/>
    <property type="match status" value="1"/>
</dbReference>
<sequence>MTSKTCDYLIVGAGIVGLTVARELKKRYPIARIVILEKEAEVGKHASGRNSGVMHSGVYYGSTTLKAKVCAAGAARMREFAAEHGIACNHSGKVIIATSEYDLPTLDRLLGNARDNGVRVELLDEAGIREIEPYASPYRAGLYCPETAVIDSKAVVSKLRELLEDSGVKFEFNAALLDVQPSQKWIKTPQGGYSYGFLYNCAGASADLIAKKFGMGQDYSLVPFKGIYYKLRPERKHWVRSNIYPVPDINLPFLGVHLTRVINGDVYIGPTAIPAFGRENYGILEGLELGESLKIGAELLSMYLENKQNFRLLVHTEIQKYLKPLFVASARKLMNELSADDLVSCDKIGIRPQLVNIKSRSLEMDYIVEKTPDMLHVLNAISPAFTSSMAFSEWIVDQADKNG</sequence>
<keyword evidence="4 7" id="KW-0560">Oxidoreductase</keyword>
<dbReference type="InterPro" id="IPR036188">
    <property type="entry name" value="FAD/NAD-bd_sf"/>
</dbReference>
<comment type="similarity">
    <text evidence="5">Belongs to the L2HGDH family.</text>
</comment>
<evidence type="ECO:0000256" key="1">
    <source>
        <dbReference type="ARBA" id="ARBA00001974"/>
    </source>
</evidence>
<evidence type="ECO:0000256" key="5">
    <source>
        <dbReference type="ARBA" id="ARBA00037941"/>
    </source>
</evidence>
<proteinExistence type="inferred from homology"/>
<dbReference type="EMBL" id="JANIBK010000008">
    <property type="protein sequence ID" value="MCQ8127410.1"/>
    <property type="molecule type" value="Genomic_DNA"/>
</dbReference>
<evidence type="ECO:0000256" key="4">
    <source>
        <dbReference type="ARBA" id="ARBA00023002"/>
    </source>
</evidence>
<dbReference type="Gene3D" id="3.30.9.10">
    <property type="entry name" value="D-Amino Acid Oxidase, subunit A, domain 2"/>
    <property type="match status" value="1"/>
</dbReference>
<comment type="caution">
    <text evidence="7">The sequence shown here is derived from an EMBL/GenBank/DDBJ whole genome shotgun (WGS) entry which is preliminary data.</text>
</comment>
<gene>
    <name evidence="7" type="primary">lhgO</name>
    <name evidence="7" type="ORF">NP596_02980</name>
</gene>
<feature type="domain" description="FAD dependent oxidoreductase" evidence="6">
    <location>
        <begin position="7"/>
        <end position="397"/>
    </location>
</feature>
<comment type="cofactor">
    <cofactor evidence="1">
        <name>FAD</name>
        <dbReference type="ChEBI" id="CHEBI:57692"/>
    </cofactor>
</comment>
<dbReference type="PANTHER" id="PTHR43104:SF2">
    <property type="entry name" value="L-2-HYDROXYGLUTARATE DEHYDROGENASE, MITOCHONDRIAL"/>
    <property type="match status" value="1"/>
</dbReference>
<dbReference type="PANTHER" id="PTHR43104">
    <property type="entry name" value="L-2-HYDROXYGLUTARATE DEHYDROGENASE, MITOCHONDRIAL"/>
    <property type="match status" value="1"/>
</dbReference>
<dbReference type="Proteomes" id="UP001524586">
    <property type="component" value="Unassembled WGS sequence"/>
</dbReference>
<dbReference type="NCBIfam" id="NF008726">
    <property type="entry name" value="PRK11728.1"/>
    <property type="match status" value="1"/>
</dbReference>
<evidence type="ECO:0000259" key="6">
    <source>
        <dbReference type="Pfam" id="PF01266"/>
    </source>
</evidence>
<dbReference type="SUPFAM" id="SSF51905">
    <property type="entry name" value="FAD/NAD(P)-binding domain"/>
    <property type="match status" value="1"/>
</dbReference>
<evidence type="ECO:0000256" key="2">
    <source>
        <dbReference type="ARBA" id="ARBA00022630"/>
    </source>
</evidence>
<evidence type="ECO:0000313" key="7">
    <source>
        <dbReference type="EMBL" id="MCQ8127410.1"/>
    </source>
</evidence>
<dbReference type="Gene3D" id="3.50.50.60">
    <property type="entry name" value="FAD/NAD(P)-binding domain"/>
    <property type="match status" value="1"/>
</dbReference>
<keyword evidence="8" id="KW-1185">Reference proteome</keyword>
<organism evidence="7 8">
    <name type="scientific">Methylomonas rivi</name>
    <dbReference type="NCBI Taxonomy" id="2952226"/>
    <lineage>
        <taxon>Bacteria</taxon>
        <taxon>Pseudomonadati</taxon>
        <taxon>Pseudomonadota</taxon>
        <taxon>Gammaproteobacteria</taxon>
        <taxon>Methylococcales</taxon>
        <taxon>Methylococcaceae</taxon>
        <taxon>Methylomonas</taxon>
    </lineage>
</organism>
<dbReference type="GO" id="GO:0016491">
    <property type="term" value="F:oxidoreductase activity"/>
    <property type="evidence" value="ECO:0007669"/>
    <property type="project" value="UniProtKB-KW"/>
</dbReference>
<protein>
    <submittedName>
        <fullName evidence="7">L-2-hydroxyglutarate oxidase</fullName>
        <ecNumber evidence="7">1.1.3.-</ecNumber>
    </submittedName>
</protein>
<evidence type="ECO:0000256" key="3">
    <source>
        <dbReference type="ARBA" id="ARBA00022827"/>
    </source>
</evidence>
<dbReference type="RefSeq" id="WP_256613729.1">
    <property type="nucleotide sequence ID" value="NZ_JANIBK010000008.1"/>
</dbReference>
<dbReference type="EC" id="1.1.3.-" evidence="7"/>
<keyword evidence="3" id="KW-0274">FAD</keyword>
<keyword evidence="2" id="KW-0285">Flavoprotein</keyword>
<dbReference type="InterPro" id="IPR006076">
    <property type="entry name" value="FAD-dep_OxRdtase"/>
</dbReference>
<name>A0ABT1U0R3_9GAMM</name>
<reference evidence="7 8" key="1">
    <citation type="submission" date="2022-07" db="EMBL/GenBank/DDBJ databases">
        <title>Methylomonas rivi sp. nov., Methylomonas rosea sp. nov., Methylomonas aureus sp. nov. and Methylomonas subterranea sp. nov., four novel methanotrophs isolated from a freshwater creek and the deep terrestrial subsurface.</title>
        <authorList>
            <person name="Abin C."/>
            <person name="Sankaranarayanan K."/>
            <person name="Garner C."/>
            <person name="Sindelar R."/>
            <person name="Kotary K."/>
            <person name="Garner R."/>
            <person name="Barclay S."/>
            <person name="Lawson P."/>
            <person name="Krumholz L."/>
        </authorList>
    </citation>
    <scope>NUCLEOTIDE SEQUENCE [LARGE SCALE GENOMIC DNA]</scope>
    <source>
        <strain evidence="7 8">WSC-6</strain>
    </source>
</reference>
<evidence type="ECO:0000313" key="8">
    <source>
        <dbReference type="Proteomes" id="UP001524586"/>
    </source>
</evidence>
<accession>A0ABT1U0R3</accession>